<evidence type="ECO:0000313" key="2">
    <source>
        <dbReference type="EMBL" id="KFI82693.1"/>
    </source>
</evidence>
<sequence length="190" mass="21489">MTNHNLLIDVIGTDVDPFLSLKVEQTTDAMLNAATNEIKFEARHERACSGKVCYAGCYEWSLIVKTKIVAVEKESMTLKTAASCLQECIDGTTIYLLDDYSAKYWRSIRAYNMIERSDSASCRACIVGSFLMSKALLYSHARVFDMSLPTNGQIDINSTCPGSVHHTDDRLKTSRRQDDRIRVKHHTRTR</sequence>
<evidence type="ECO:0000256" key="1">
    <source>
        <dbReference type="SAM" id="MobiDB-lite"/>
    </source>
</evidence>
<feature type="region of interest" description="Disordered" evidence="1">
    <location>
        <begin position="165"/>
        <end position="190"/>
    </location>
</feature>
<protein>
    <submittedName>
        <fullName evidence="2">Transposase, mutator type</fullName>
    </submittedName>
</protein>
<organism evidence="2 3">
    <name type="scientific">Bifidobacterium pullorum</name>
    <dbReference type="NCBI Taxonomy" id="78448"/>
    <lineage>
        <taxon>Bacteria</taxon>
        <taxon>Bacillati</taxon>
        <taxon>Actinomycetota</taxon>
        <taxon>Actinomycetes</taxon>
        <taxon>Bifidobacteriales</taxon>
        <taxon>Bifidobacteriaceae</taxon>
        <taxon>Bifidobacterium</taxon>
    </lineage>
</organism>
<reference evidence="2 3" key="1">
    <citation type="submission" date="2014-03" db="EMBL/GenBank/DDBJ databases">
        <title>Genomics of Bifidobacteria.</title>
        <authorList>
            <person name="Ventura M."/>
            <person name="Milani C."/>
            <person name="Lugli G.A."/>
        </authorList>
    </citation>
    <scope>NUCLEOTIDE SEQUENCE [LARGE SCALE GENOMIC DNA]</scope>
    <source>
        <strain evidence="2 3">LMG 21816</strain>
    </source>
</reference>
<feature type="compositionally biased region" description="Basic and acidic residues" evidence="1">
    <location>
        <begin position="165"/>
        <end position="181"/>
    </location>
</feature>
<dbReference type="EMBL" id="JGZJ01000008">
    <property type="protein sequence ID" value="KFI82693.1"/>
    <property type="molecule type" value="Genomic_DNA"/>
</dbReference>
<evidence type="ECO:0000313" key="3">
    <source>
        <dbReference type="Proteomes" id="UP000029109"/>
    </source>
</evidence>
<name>A0A7V8HQ57_9BIFI</name>
<dbReference type="AlphaFoldDB" id="A0A7V8HQ57"/>
<comment type="caution">
    <text evidence="2">The sequence shown here is derived from an EMBL/GenBank/DDBJ whole genome shotgun (WGS) entry which is preliminary data.</text>
</comment>
<accession>A0A7V8HQ57</accession>
<gene>
    <name evidence="2" type="ORF">BPULL_2089</name>
</gene>
<dbReference type="Proteomes" id="UP000029109">
    <property type="component" value="Unassembled WGS sequence"/>
</dbReference>
<proteinExistence type="predicted"/>